<dbReference type="Proteomes" id="UP000230233">
    <property type="component" value="Chromosome II"/>
</dbReference>
<gene>
    <name evidence="2" type="primary">Cnig_chr_II.g8157</name>
    <name evidence="2" type="ORF">B9Z55_008157</name>
</gene>
<keyword evidence="1" id="KW-0472">Membrane</keyword>
<dbReference type="AlphaFoldDB" id="A0A2G5VCW9"/>
<protein>
    <submittedName>
        <fullName evidence="2">Uncharacterized protein</fullName>
    </submittedName>
</protein>
<keyword evidence="1" id="KW-1133">Transmembrane helix</keyword>
<reference evidence="3" key="1">
    <citation type="submission" date="2017-10" db="EMBL/GenBank/DDBJ databases">
        <title>Rapid genome shrinkage in a self-fertile nematode reveals novel sperm competition proteins.</title>
        <authorList>
            <person name="Yin D."/>
            <person name="Schwarz E.M."/>
            <person name="Thomas C.G."/>
            <person name="Felde R.L."/>
            <person name="Korf I.F."/>
            <person name="Cutter A.D."/>
            <person name="Schartner C.M."/>
            <person name="Ralston E.J."/>
            <person name="Meyer B.J."/>
            <person name="Haag E.S."/>
        </authorList>
    </citation>
    <scope>NUCLEOTIDE SEQUENCE [LARGE SCALE GENOMIC DNA]</scope>
    <source>
        <strain evidence="3">JU1422</strain>
    </source>
</reference>
<evidence type="ECO:0000313" key="2">
    <source>
        <dbReference type="EMBL" id="PIC49608.1"/>
    </source>
</evidence>
<proteinExistence type="predicted"/>
<keyword evidence="1" id="KW-0812">Transmembrane</keyword>
<evidence type="ECO:0000313" key="3">
    <source>
        <dbReference type="Proteomes" id="UP000230233"/>
    </source>
</evidence>
<feature type="transmembrane region" description="Helical" evidence="1">
    <location>
        <begin position="46"/>
        <end position="67"/>
    </location>
</feature>
<organism evidence="2 3">
    <name type="scientific">Caenorhabditis nigoni</name>
    <dbReference type="NCBI Taxonomy" id="1611254"/>
    <lineage>
        <taxon>Eukaryota</taxon>
        <taxon>Metazoa</taxon>
        <taxon>Ecdysozoa</taxon>
        <taxon>Nematoda</taxon>
        <taxon>Chromadorea</taxon>
        <taxon>Rhabditida</taxon>
        <taxon>Rhabditina</taxon>
        <taxon>Rhabditomorpha</taxon>
        <taxon>Rhabditoidea</taxon>
        <taxon>Rhabditidae</taxon>
        <taxon>Peloderinae</taxon>
        <taxon>Caenorhabditis</taxon>
    </lineage>
</organism>
<keyword evidence="3" id="KW-1185">Reference proteome</keyword>
<dbReference type="OrthoDB" id="10442286at2759"/>
<comment type="caution">
    <text evidence="2">The sequence shown here is derived from an EMBL/GenBank/DDBJ whole genome shotgun (WGS) entry which is preliminary data.</text>
</comment>
<evidence type="ECO:0000256" key="1">
    <source>
        <dbReference type="SAM" id="Phobius"/>
    </source>
</evidence>
<dbReference type="EMBL" id="PDUG01000002">
    <property type="protein sequence ID" value="PIC49608.1"/>
    <property type="molecule type" value="Genomic_DNA"/>
</dbReference>
<name>A0A2G5VCW9_9PELO</name>
<sequence>MPSFVEDFICEAYIRSDKYKDGDTKSSELKLCCEEYSYCSFYNQGWFHFLSYLLGVLLLVALGVIIYKYYQKRRGIGGIDEDASEPTTPEIIDP</sequence>
<accession>A0A2G5VCW9</accession>